<keyword evidence="3" id="KW-1185">Reference proteome</keyword>
<feature type="non-terminal residue" evidence="2">
    <location>
        <position position="606"/>
    </location>
</feature>
<dbReference type="GO" id="GO:0005509">
    <property type="term" value="F:calcium ion binding"/>
    <property type="evidence" value="ECO:0007669"/>
    <property type="project" value="InterPro"/>
</dbReference>
<dbReference type="SUPFAM" id="SSF55909">
    <property type="entry name" value="Pentein"/>
    <property type="match status" value="1"/>
</dbReference>
<reference evidence="2" key="1">
    <citation type="submission" date="2023-06" db="EMBL/GenBank/DDBJ databases">
        <title>Genome-scale phylogeny and comparative genomics of the fungal order Sordariales.</title>
        <authorList>
            <consortium name="Lawrence Berkeley National Laboratory"/>
            <person name="Hensen N."/>
            <person name="Bonometti L."/>
            <person name="Westerberg I."/>
            <person name="Brannstrom I.O."/>
            <person name="Guillou S."/>
            <person name="Cros-Aarteil S."/>
            <person name="Calhoun S."/>
            <person name="Haridas S."/>
            <person name="Kuo A."/>
            <person name="Mondo S."/>
            <person name="Pangilinan J."/>
            <person name="Riley R."/>
            <person name="LaButti K."/>
            <person name="Andreopoulos B."/>
            <person name="Lipzen A."/>
            <person name="Chen C."/>
            <person name="Yanf M."/>
            <person name="Daum C."/>
            <person name="Ng V."/>
            <person name="Clum A."/>
            <person name="Steindorff A."/>
            <person name="Ohm R."/>
            <person name="Martin F."/>
            <person name="Silar P."/>
            <person name="Natvig D."/>
            <person name="Lalanne C."/>
            <person name="Gautier V."/>
            <person name="Ament-velasquez S.L."/>
            <person name="Kruys A."/>
            <person name="Hutchinson M.I."/>
            <person name="Powell A.J."/>
            <person name="Barry K."/>
            <person name="Miller A.N."/>
            <person name="Grigoriev I.V."/>
            <person name="Debuchy R."/>
            <person name="Gladieux P."/>
            <person name="Thoren M.H."/>
            <person name="Johannesson H."/>
        </authorList>
    </citation>
    <scope>NUCLEOTIDE SEQUENCE</scope>
    <source>
        <strain evidence="2">SMH3187-1</strain>
    </source>
</reference>
<protein>
    <recommendedName>
        <fullName evidence="1">Protein-arginine deiminase C-terminal domain-containing protein</fullName>
    </recommendedName>
</protein>
<organism evidence="2 3">
    <name type="scientific">Schizothecium vesticola</name>
    <dbReference type="NCBI Taxonomy" id="314040"/>
    <lineage>
        <taxon>Eukaryota</taxon>
        <taxon>Fungi</taxon>
        <taxon>Dikarya</taxon>
        <taxon>Ascomycota</taxon>
        <taxon>Pezizomycotina</taxon>
        <taxon>Sordariomycetes</taxon>
        <taxon>Sordariomycetidae</taxon>
        <taxon>Sordariales</taxon>
        <taxon>Schizotheciaceae</taxon>
        <taxon>Schizothecium</taxon>
    </lineage>
</organism>
<gene>
    <name evidence="2" type="ORF">B0T18DRAFT_308726</name>
</gene>
<dbReference type="InterPro" id="IPR013530">
    <property type="entry name" value="PAD_C"/>
</dbReference>
<evidence type="ECO:0000313" key="3">
    <source>
        <dbReference type="Proteomes" id="UP001172155"/>
    </source>
</evidence>
<dbReference type="Proteomes" id="UP001172155">
    <property type="component" value="Unassembled WGS sequence"/>
</dbReference>
<comment type="caution">
    <text evidence="2">The sequence shown here is derived from an EMBL/GenBank/DDBJ whole genome shotgun (WGS) entry which is preliminary data.</text>
</comment>
<dbReference type="GO" id="GO:0004668">
    <property type="term" value="F:protein-arginine deiminase activity"/>
    <property type="evidence" value="ECO:0007669"/>
    <property type="project" value="InterPro"/>
</dbReference>
<dbReference type="PANTHER" id="PTHR10837">
    <property type="entry name" value="PEPTIDYLARGININE DEIMINASE"/>
    <property type="match status" value="1"/>
</dbReference>
<dbReference type="GO" id="GO:0005737">
    <property type="term" value="C:cytoplasm"/>
    <property type="evidence" value="ECO:0007669"/>
    <property type="project" value="InterPro"/>
</dbReference>
<dbReference type="SUPFAM" id="SSF110083">
    <property type="entry name" value="Peptidylarginine deiminase Pad4, middle domain"/>
    <property type="match status" value="1"/>
</dbReference>
<evidence type="ECO:0000313" key="2">
    <source>
        <dbReference type="EMBL" id="KAK0747098.1"/>
    </source>
</evidence>
<sequence>PTLLADSDRDGVVSQKDLDDRRFPWSADFGAIFLPNIGQTPPVDPANIVEVGGYIHMTNNASGNELLNPELAAPLRTVPLRKLSPTAIGKVSATASSFVRLFCRLVDVDRQPKWVLISGQTRFSQIALANGLILALDARNVVTDINTWDGTVTVNFDVYDPESHGNGHDKVMLRLAPLLFHHNLQPANLLLTRHIANPQPDQLNRLIPHANGTCQGLMKLLLATTALTGVPVETIKARNQWVRDHFSVAYCAMPGPRNRPVTIRVLLVLPCRQAPETAAGLFAGLCSPTVGLHPVPPTVDHVHGGQDCGGNIDVIPPYTSPRTGTAYPNGRLLMLMGDRSRAPWAAVPDPALSTLLASQGPRSQGPPLYIHADITAVGHIDEILTFLPDPRPGGTLPFTVVVIDPAAGLALLRKLDAEHHGYREVPRFPVDEIDGGAATEEEWVAWRPQIWQDRLPQRTVRELLRDRDFLAANERAGERVGGVLREVCEDVGIKEERVVRLPVVCYPYCITGQEDAVAFLLPNPVNGVVLGRRYLAGRQWGPVEGDDDEEEGEEEKVADVFKEAVEGELRKLGFEVAWVDDFVTLHILSGDVHCGTNTFREMGAWW</sequence>
<dbReference type="Gene3D" id="3.75.10.10">
    <property type="entry name" value="L-arginine/glycine Amidinotransferase, Chain A"/>
    <property type="match status" value="1"/>
</dbReference>
<accession>A0AA40EWZ1</accession>
<evidence type="ECO:0000259" key="1">
    <source>
        <dbReference type="Pfam" id="PF03068"/>
    </source>
</evidence>
<feature type="non-terminal residue" evidence="2">
    <location>
        <position position="1"/>
    </location>
</feature>
<name>A0AA40EWZ1_9PEZI</name>
<dbReference type="Pfam" id="PF03068">
    <property type="entry name" value="PAD"/>
    <property type="match status" value="1"/>
</dbReference>
<feature type="domain" description="Protein-arginine deiminase C-terminal" evidence="1">
    <location>
        <begin position="168"/>
        <end position="606"/>
    </location>
</feature>
<dbReference type="PANTHER" id="PTHR10837:SF8">
    <property type="entry name" value="PROTEIN-ARGININE DEIMINASE"/>
    <property type="match status" value="1"/>
</dbReference>
<dbReference type="EMBL" id="JAUKUD010000004">
    <property type="protein sequence ID" value="KAK0747098.1"/>
    <property type="molecule type" value="Genomic_DNA"/>
</dbReference>
<dbReference type="AlphaFoldDB" id="A0AA40EWZ1"/>
<proteinExistence type="predicted"/>
<dbReference type="InterPro" id="IPR004303">
    <property type="entry name" value="PAD"/>
</dbReference>
<dbReference type="InterPro" id="IPR036556">
    <property type="entry name" value="PAD_central_sf"/>
</dbReference>